<dbReference type="NCBIfam" id="TIGR01848">
    <property type="entry name" value="PHA_reg_PhaR"/>
    <property type="match status" value="1"/>
</dbReference>
<dbReference type="GO" id="GO:0003677">
    <property type="term" value="F:DNA binding"/>
    <property type="evidence" value="ECO:0007669"/>
    <property type="project" value="UniProtKB-KW"/>
</dbReference>
<reference evidence="3 4" key="1">
    <citation type="submission" date="2017-03" db="EMBL/GenBank/DDBJ databases">
        <title>Genome sequence of Sphingomonas dokdonensis DSM 21029.</title>
        <authorList>
            <person name="Poehlein A."/>
            <person name="Wuebbeler J.H."/>
            <person name="Steinbuechel A."/>
            <person name="Daniel R."/>
        </authorList>
    </citation>
    <scope>NUCLEOTIDE SEQUENCE [LARGE SCALE GENOMIC DNA]</scope>
    <source>
        <strain evidence="3 4">DSM 21029</strain>
    </source>
</reference>
<dbReference type="InterPro" id="IPR007897">
    <property type="entry name" value="PHB_accumulat"/>
</dbReference>
<evidence type="ECO:0000313" key="4">
    <source>
        <dbReference type="Proteomes" id="UP000197290"/>
    </source>
</evidence>
<dbReference type="InterPro" id="IPR012909">
    <property type="entry name" value="PHA_DNA-bd_N"/>
</dbReference>
<dbReference type="AlphaFoldDB" id="A0A245ZUP1"/>
<evidence type="ECO:0000259" key="1">
    <source>
        <dbReference type="Pfam" id="PF05233"/>
    </source>
</evidence>
<dbReference type="OrthoDB" id="9795345at2"/>
<dbReference type="Pfam" id="PF07879">
    <property type="entry name" value="PHB_acc_N"/>
    <property type="match status" value="1"/>
</dbReference>
<dbReference type="EMBL" id="NBBI01000001">
    <property type="protein sequence ID" value="OWK33430.1"/>
    <property type="molecule type" value="Genomic_DNA"/>
</dbReference>
<dbReference type="InterPro" id="IPR010134">
    <property type="entry name" value="PHA_reg_PhaR"/>
</dbReference>
<keyword evidence="3" id="KW-0238">DNA-binding</keyword>
<proteinExistence type="predicted"/>
<gene>
    <name evidence="3" type="ORF">SPDO_03090</name>
</gene>
<feature type="domain" description="PHA accumulation regulator DNA-binding N-terminal" evidence="2">
    <location>
        <begin position="12"/>
        <end position="71"/>
    </location>
</feature>
<accession>A0A245ZUP1</accession>
<keyword evidence="4" id="KW-1185">Reference proteome</keyword>
<dbReference type="Pfam" id="PF05233">
    <property type="entry name" value="PHB_acc"/>
    <property type="match status" value="1"/>
</dbReference>
<dbReference type="Proteomes" id="UP000197290">
    <property type="component" value="Unassembled WGS sequence"/>
</dbReference>
<dbReference type="RefSeq" id="WP_088365694.1">
    <property type="nucleotide sequence ID" value="NZ_NBBI01000001.1"/>
</dbReference>
<name>A0A245ZUP1_9SPHN</name>
<evidence type="ECO:0000259" key="2">
    <source>
        <dbReference type="Pfam" id="PF07879"/>
    </source>
</evidence>
<sequence length="184" mass="20149">MKKQHTGEGAIIIKKYANRRLYNTESSSYITLEHLAAMTREGREFKVVDAKTDEDITHSILTQIIMEEEGRGDQPMLPVNFLRQLIAMYGDSMQAMVPGYLEASMDSFRHNQAQFKSAVEGAFAGSPFAEMAKRNMAVFEAATSAFKPATPTAPAAAGGSKDDEIASLKAELARLQDKVNKLAG</sequence>
<feature type="domain" description="PHB accumulation regulatory" evidence="1">
    <location>
        <begin position="77"/>
        <end position="115"/>
    </location>
</feature>
<organism evidence="3 4">
    <name type="scientific">Sphingomonas dokdonensis</name>
    <dbReference type="NCBI Taxonomy" id="344880"/>
    <lineage>
        <taxon>Bacteria</taxon>
        <taxon>Pseudomonadati</taxon>
        <taxon>Pseudomonadota</taxon>
        <taxon>Alphaproteobacteria</taxon>
        <taxon>Sphingomonadales</taxon>
        <taxon>Sphingomonadaceae</taxon>
        <taxon>Sphingomonas</taxon>
    </lineage>
</organism>
<comment type="caution">
    <text evidence="3">The sequence shown here is derived from an EMBL/GenBank/DDBJ whole genome shotgun (WGS) entry which is preliminary data.</text>
</comment>
<evidence type="ECO:0000313" key="3">
    <source>
        <dbReference type="EMBL" id="OWK33430.1"/>
    </source>
</evidence>
<protein>
    <submittedName>
        <fullName evidence="3">PHB/PHA accumulation regulator DNA-binding domain protein</fullName>
    </submittedName>
</protein>
<dbReference type="GO" id="GO:0006355">
    <property type="term" value="P:regulation of DNA-templated transcription"/>
    <property type="evidence" value="ECO:0007669"/>
    <property type="project" value="InterPro"/>
</dbReference>